<proteinExistence type="predicted"/>
<dbReference type="GO" id="GO:0030246">
    <property type="term" value="F:carbohydrate binding"/>
    <property type="evidence" value="ECO:0007669"/>
    <property type="project" value="UniProtKB-KW"/>
</dbReference>
<keyword evidence="3" id="KW-1185">Reference proteome</keyword>
<name>A0A2P5E6Z3_TREOI</name>
<feature type="region of interest" description="Disordered" evidence="1">
    <location>
        <begin position="1"/>
        <end position="21"/>
    </location>
</feature>
<dbReference type="Proteomes" id="UP000237000">
    <property type="component" value="Unassembled WGS sequence"/>
</dbReference>
<accession>A0A2P5E6Z3</accession>
<keyword evidence="2" id="KW-0430">Lectin</keyword>
<dbReference type="PROSITE" id="PS50231">
    <property type="entry name" value="RICIN_B_LECTIN"/>
    <property type="match status" value="1"/>
</dbReference>
<dbReference type="AlphaFoldDB" id="A0A2P5E6Z3"/>
<sequence>MMACEKEDGEDEWTITFDGSSSSGGGAGIIVTDPKKNSRALAYKLLFVTQTTKPNTRHWFLACQRP</sequence>
<dbReference type="InParanoid" id="A0A2P5E6Z3"/>
<reference evidence="3" key="1">
    <citation type="submission" date="2016-06" db="EMBL/GenBank/DDBJ databases">
        <title>Parallel loss of symbiosis genes in relatives of nitrogen-fixing non-legume Parasponia.</title>
        <authorList>
            <person name="Van Velzen R."/>
            <person name="Holmer R."/>
            <person name="Bu F."/>
            <person name="Rutten L."/>
            <person name="Van Zeijl A."/>
            <person name="Liu W."/>
            <person name="Santuari L."/>
            <person name="Cao Q."/>
            <person name="Sharma T."/>
            <person name="Shen D."/>
            <person name="Roswanjaya Y."/>
            <person name="Wardhani T."/>
            <person name="Kalhor M.S."/>
            <person name="Jansen J."/>
            <person name="Van den Hoogen J."/>
            <person name="Gungor B."/>
            <person name="Hartog M."/>
            <person name="Hontelez J."/>
            <person name="Verver J."/>
            <person name="Yang W.-C."/>
            <person name="Schijlen E."/>
            <person name="Repin R."/>
            <person name="Schilthuizen M."/>
            <person name="Schranz E."/>
            <person name="Heidstra R."/>
            <person name="Miyata K."/>
            <person name="Fedorova E."/>
            <person name="Kohlen W."/>
            <person name="Bisseling T."/>
            <person name="Smit S."/>
            <person name="Geurts R."/>
        </authorList>
    </citation>
    <scope>NUCLEOTIDE SEQUENCE [LARGE SCALE GENOMIC DNA]</scope>
    <source>
        <strain evidence="3">cv. RG33-2</strain>
    </source>
</reference>
<dbReference type="EMBL" id="JXTC01000220">
    <property type="protein sequence ID" value="PON81295.1"/>
    <property type="molecule type" value="Genomic_DNA"/>
</dbReference>
<dbReference type="OrthoDB" id="1934387at2759"/>
<gene>
    <name evidence="2" type="ORF">TorRG33x02_229270</name>
</gene>
<comment type="caution">
    <text evidence="2">The sequence shown here is derived from an EMBL/GenBank/DDBJ whole genome shotgun (WGS) entry which is preliminary data.</text>
</comment>
<protein>
    <submittedName>
        <fullName evidence="2">Ricin B, lectin domain containing protein</fullName>
    </submittedName>
</protein>
<evidence type="ECO:0000256" key="1">
    <source>
        <dbReference type="SAM" id="MobiDB-lite"/>
    </source>
</evidence>
<evidence type="ECO:0000313" key="3">
    <source>
        <dbReference type="Proteomes" id="UP000237000"/>
    </source>
</evidence>
<evidence type="ECO:0000313" key="2">
    <source>
        <dbReference type="EMBL" id="PON81295.1"/>
    </source>
</evidence>
<organism evidence="2 3">
    <name type="scientific">Trema orientale</name>
    <name type="common">Charcoal tree</name>
    <name type="synonym">Celtis orientalis</name>
    <dbReference type="NCBI Taxonomy" id="63057"/>
    <lineage>
        <taxon>Eukaryota</taxon>
        <taxon>Viridiplantae</taxon>
        <taxon>Streptophyta</taxon>
        <taxon>Embryophyta</taxon>
        <taxon>Tracheophyta</taxon>
        <taxon>Spermatophyta</taxon>
        <taxon>Magnoliopsida</taxon>
        <taxon>eudicotyledons</taxon>
        <taxon>Gunneridae</taxon>
        <taxon>Pentapetalae</taxon>
        <taxon>rosids</taxon>
        <taxon>fabids</taxon>
        <taxon>Rosales</taxon>
        <taxon>Cannabaceae</taxon>
        <taxon>Trema</taxon>
    </lineage>
</organism>